<dbReference type="Proteomes" id="UP000298616">
    <property type="component" value="Chromosome"/>
</dbReference>
<name>A0A4D7JIK9_9BACT</name>
<proteinExistence type="predicted"/>
<keyword evidence="4" id="KW-1185">Reference proteome</keyword>
<dbReference type="EMBL" id="CP028923">
    <property type="protein sequence ID" value="QCK14823.1"/>
    <property type="molecule type" value="Genomic_DNA"/>
</dbReference>
<dbReference type="RefSeq" id="WP_137090411.1">
    <property type="nucleotide sequence ID" value="NZ_CP028923.1"/>
</dbReference>
<evidence type="ECO:0000313" key="3">
    <source>
        <dbReference type="EMBL" id="QCK14823.1"/>
    </source>
</evidence>
<sequence length="469" mass="53432">MKGVRKGMAKGAKTFDDLGKKLSKKLRFKKFRIRVQKRRFKLEGEVNPWVLLANGEVKHVKADDPRVKGKRVGSKVKMDKGSDAKWNKEKDGVLVGWQDSEVGNKLKEIDDTNLNGSKYVQDLNADEAKAIDEFAELTDPGMSDELRGNRIRGGAKSERVSLRKSVREEIFKNADSGRTDANGYKIYLDQKTGLEIPNYGKYYPKKTPLGHPHPKAGQKVPENLVGKPRADIGHTDGNEWKKRLEEYKKEGRTREEIIELENDPSLYGLEERSSNRSRKVIKSETRSDEDIFKSGWNREKVQEIPKGSRPHPREYLREEIIKSHAKKFKEEGASFIVVKSWTEGGNPRYISLPPKKFVGLQSEMDEVLNKYNMDKDWTILRDELNLGKDVDLSSEEIFYVKISPENKEFKFDIPDGNELGAIEGEWVPGGKTKSGISEASLIGSEKVIHNKDINQLLEAFGEGNWEKIK</sequence>
<feature type="domain" description="Toxin YqcG C-terminal" evidence="2">
    <location>
        <begin position="225"/>
        <end position="279"/>
    </location>
</feature>
<evidence type="ECO:0000259" key="2">
    <source>
        <dbReference type="Pfam" id="PF14410"/>
    </source>
</evidence>
<evidence type="ECO:0000256" key="1">
    <source>
        <dbReference type="SAM" id="MobiDB-lite"/>
    </source>
</evidence>
<feature type="region of interest" description="Disordered" evidence="1">
    <location>
        <begin position="64"/>
        <end position="83"/>
    </location>
</feature>
<dbReference type="Pfam" id="PF14410">
    <property type="entry name" value="GH-E"/>
    <property type="match status" value="1"/>
</dbReference>
<gene>
    <name evidence="3" type="ORF">DCC35_08760</name>
</gene>
<dbReference type="OrthoDB" id="9765204at2"/>
<accession>A0A4D7JIK9</accession>
<dbReference type="AlphaFoldDB" id="A0A4D7JIK9"/>
<reference evidence="3 4" key="1">
    <citation type="submission" date="2018-04" db="EMBL/GenBank/DDBJ databases">
        <title>Complete genome uncultured novel isolate.</title>
        <authorList>
            <person name="Merlino G."/>
        </authorList>
    </citation>
    <scope>NUCLEOTIDE SEQUENCE [LARGE SCALE GENOMIC DNA]</scope>
    <source>
        <strain evidence="4">R1DC9</strain>
    </source>
</reference>
<organism evidence="3 4">
    <name type="scientific">Mangrovivirga cuniculi</name>
    <dbReference type="NCBI Taxonomy" id="2715131"/>
    <lineage>
        <taxon>Bacteria</taxon>
        <taxon>Pseudomonadati</taxon>
        <taxon>Bacteroidota</taxon>
        <taxon>Cytophagia</taxon>
        <taxon>Cytophagales</taxon>
        <taxon>Mangrovivirgaceae</taxon>
        <taxon>Mangrovivirga</taxon>
    </lineage>
</organism>
<feature type="region of interest" description="Disordered" evidence="1">
    <location>
        <begin position="212"/>
        <end position="236"/>
    </location>
</feature>
<dbReference type="InterPro" id="IPR026835">
    <property type="entry name" value="YqcG_C"/>
</dbReference>
<dbReference type="KEGG" id="fpf:DCC35_08760"/>
<evidence type="ECO:0000313" key="4">
    <source>
        <dbReference type="Proteomes" id="UP000298616"/>
    </source>
</evidence>
<protein>
    <recommendedName>
        <fullName evidence="2">Toxin YqcG C-terminal domain-containing protein</fullName>
    </recommendedName>
</protein>